<gene>
    <name evidence="2" type="ORF">BDN71DRAFT_1533419</name>
</gene>
<dbReference type="OrthoDB" id="3053636at2759"/>
<feature type="compositionally biased region" description="Low complexity" evidence="1">
    <location>
        <begin position="78"/>
        <end position="93"/>
    </location>
</feature>
<accession>A0A9P6DAR5</accession>
<dbReference type="AlphaFoldDB" id="A0A9P6DAR5"/>
<evidence type="ECO:0000313" key="2">
    <source>
        <dbReference type="EMBL" id="KAF9488890.1"/>
    </source>
</evidence>
<evidence type="ECO:0000256" key="1">
    <source>
        <dbReference type="SAM" id="MobiDB-lite"/>
    </source>
</evidence>
<organism evidence="2 3">
    <name type="scientific">Pleurotus eryngii</name>
    <name type="common">Boletus of the steppes</name>
    <dbReference type="NCBI Taxonomy" id="5323"/>
    <lineage>
        <taxon>Eukaryota</taxon>
        <taxon>Fungi</taxon>
        <taxon>Dikarya</taxon>
        <taxon>Basidiomycota</taxon>
        <taxon>Agaricomycotina</taxon>
        <taxon>Agaricomycetes</taxon>
        <taxon>Agaricomycetidae</taxon>
        <taxon>Agaricales</taxon>
        <taxon>Pleurotineae</taxon>
        <taxon>Pleurotaceae</taxon>
        <taxon>Pleurotus</taxon>
    </lineage>
</organism>
<dbReference type="EMBL" id="MU154692">
    <property type="protein sequence ID" value="KAF9488890.1"/>
    <property type="molecule type" value="Genomic_DNA"/>
</dbReference>
<dbReference type="Proteomes" id="UP000807025">
    <property type="component" value="Unassembled WGS sequence"/>
</dbReference>
<reference evidence="2" key="1">
    <citation type="submission" date="2020-11" db="EMBL/GenBank/DDBJ databases">
        <authorList>
            <consortium name="DOE Joint Genome Institute"/>
            <person name="Ahrendt S."/>
            <person name="Riley R."/>
            <person name="Andreopoulos W."/>
            <person name="Labutti K."/>
            <person name="Pangilinan J."/>
            <person name="Ruiz-Duenas F.J."/>
            <person name="Barrasa J.M."/>
            <person name="Sanchez-Garcia M."/>
            <person name="Camarero S."/>
            <person name="Miyauchi S."/>
            <person name="Serrano A."/>
            <person name="Linde D."/>
            <person name="Babiker R."/>
            <person name="Drula E."/>
            <person name="Ayuso-Fernandez I."/>
            <person name="Pacheco R."/>
            <person name="Padilla G."/>
            <person name="Ferreira P."/>
            <person name="Barriuso J."/>
            <person name="Kellner H."/>
            <person name="Castanera R."/>
            <person name="Alfaro M."/>
            <person name="Ramirez L."/>
            <person name="Pisabarro A.G."/>
            <person name="Kuo A."/>
            <person name="Tritt A."/>
            <person name="Lipzen A."/>
            <person name="He G."/>
            <person name="Yan M."/>
            <person name="Ng V."/>
            <person name="Cullen D."/>
            <person name="Martin F."/>
            <person name="Rosso M.-N."/>
            <person name="Henrissat B."/>
            <person name="Hibbett D."/>
            <person name="Martinez A.T."/>
            <person name="Grigoriev I.V."/>
        </authorList>
    </citation>
    <scope>NUCLEOTIDE SEQUENCE</scope>
    <source>
        <strain evidence="2">ATCC 90797</strain>
    </source>
</reference>
<feature type="region of interest" description="Disordered" evidence="1">
    <location>
        <begin position="74"/>
        <end position="95"/>
    </location>
</feature>
<protein>
    <submittedName>
        <fullName evidence="2">Uncharacterized protein</fullName>
    </submittedName>
</protein>
<evidence type="ECO:0000313" key="3">
    <source>
        <dbReference type="Proteomes" id="UP000807025"/>
    </source>
</evidence>
<proteinExistence type="predicted"/>
<sequence length="272" mass="29964">MHQSFKQKLATEIALLANKASGWHFSTVHVSAEQFENFSMVDMARRLETEAPLVWDVIGHLLESDSLRAARRSHYKNTTTTSTTSSSSETSPWSEEDEYWAQLDDDLAGPPAEGATDEPPSKCQRRAADRNVTLLQIRCVIIVSILLNTTNKCCNAIAAIIGMLCHATSAPELVIELLSHIRISTSTTAIHDMVSLLSSKSYRKLRLLAKTLLAALAYDNFDMDFKSSQPTVGKPEVTLKHTTSVLALPLLHVVADDLKCSAELWASDPMNP</sequence>
<comment type="caution">
    <text evidence="2">The sequence shown here is derived from an EMBL/GenBank/DDBJ whole genome shotgun (WGS) entry which is preliminary data.</text>
</comment>
<keyword evidence="3" id="KW-1185">Reference proteome</keyword>
<feature type="non-terminal residue" evidence="2">
    <location>
        <position position="272"/>
    </location>
</feature>
<name>A0A9P6DAR5_PLEER</name>